<feature type="transmembrane region" description="Helical" evidence="1">
    <location>
        <begin position="393"/>
        <end position="416"/>
    </location>
</feature>
<reference evidence="4" key="1">
    <citation type="submission" date="2016-10" db="EMBL/GenBank/DDBJ databases">
        <authorList>
            <person name="Varghese N."/>
            <person name="Submissions S."/>
        </authorList>
    </citation>
    <scope>NUCLEOTIDE SEQUENCE [LARGE SCALE GENOMIC DNA]</scope>
    <source>
        <strain evidence="4">XBD1002</strain>
    </source>
</reference>
<dbReference type="AlphaFoldDB" id="A0A1I3IR49"/>
<feature type="transmembrane region" description="Helical" evidence="1">
    <location>
        <begin position="273"/>
        <end position="295"/>
    </location>
</feature>
<dbReference type="RefSeq" id="WP_074930421.1">
    <property type="nucleotide sequence ID" value="NZ_FORI01000002.1"/>
</dbReference>
<proteinExistence type="predicted"/>
<feature type="signal peptide" evidence="2">
    <location>
        <begin position="1"/>
        <end position="21"/>
    </location>
</feature>
<name>A0A1I3IR49_9SPIR</name>
<feature type="chain" id="PRO_5010300486" evidence="2">
    <location>
        <begin position="22"/>
        <end position="645"/>
    </location>
</feature>
<evidence type="ECO:0000313" key="3">
    <source>
        <dbReference type="EMBL" id="SFI50444.1"/>
    </source>
</evidence>
<feature type="transmembrane region" description="Helical" evidence="1">
    <location>
        <begin position="422"/>
        <end position="440"/>
    </location>
</feature>
<protein>
    <submittedName>
        <fullName evidence="3">Uncharacterized protein</fullName>
    </submittedName>
</protein>
<keyword evidence="1" id="KW-0812">Transmembrane</keyword>
<feature type="transmembrane region" description="Helical" evidence="1">
    <location>
        <begin position="353"/>
        <end position="372"/>
    </location>
</feature>
<evidence type="ECO:0000313" key="4">
    <source>
        <dbReference type="Proteomes" id="UP000182737"/>
    </source>
</evidence>
<evidence type="ECO:0000256" key="1">
    <source>
        <dbReference type="SAM" id="Phobius"/>
    </source>
</evidence>
<organism evidence="3 4">
    <name type="scientific">Treponema bryantii</name>
    <dbReference type="NCBI Taxonomy" id="163"/>
    <lineage>
        <taxon>Bacteria</taxon>
        <taxon>Pseudomonadati</taxon>
        <taxon>Spirochaetota</taxon>
        <taxon>Spirochaetia</taxon>
        <taxon>Spirochaetales</taxon>
        <taxon>Treponemataceae</taxon>
        <taxon>Treponema</taxon>
    </lineage>
</organism>
<keyword evidence="2" id="KW-0732">Signal</keyword>
<feature type="transmembrane region" description="Helical" evidence="1">
    <location>
        <begin position="492"/>
        <end position="514"/>
    </location>
</feature>
<gene>
    <name evidence="3" type="ORF">SAMN04487775_10283</name>
</gene>
<evidence type="ECO:0000256" key="2">
    <source>
        <dbReference type="SAM" id="SignalP"/>
    </source>
</evidence>
<keyword evidence="1" id="KW-0472">Membrane</keyword>
<sequence>MKLRRTLFYILIFLFCSLASAQNKRPSGIELCSEVHSFLKKNGFSPSSQSLVVSGENTFPYNIIVTFTPEQNTSPENLLLVFFQEDIPNNQKIVSEALKQIREAKYPFTITALFAYGEKQKIEKADMIYGTDVFISSLNTNLAYSAVIFDLESSKNEIETTAKGLSSPPLLIKNSMNLYTSNGIGNELPTFILSQLSSYKFISSRILEGFFDFDIPAIKLTMGNINAEQKESTCVNIITDFIELFSKTSDFSWEHHFLIIRMFGTYHIVSERMILRIVTPTIFLWIIFIFLLIFVNRRLQRHTWSTIGKIWWSVPLTYLLLVACFATSSFFYNNIFQNFSYAGKIYGQLIFQISYSLFVVLAFYILILTLNYHFDERAVDYLLVISCFVNQSLFILADISLSPIFIVICLLSLVALTVKNNYLHVAIFLLMLLPLIPYGNRMISAAELRELSDFLAKSKNVNIIIPLVLYPVYIVLFRIITSVRTNRKKIRYVIISSVSAFILISGVLTTFGLIRCSRLNKNQIKSPEIQFSALGNELISLSASDKDIFDDTIRTVNVSINEDCLLCDFLITTEDINPVLYSDNDYINPSSNTARFRIPDNPPREMTFRYGAAKTPCRITVSAIINGQTEDDFLFITKSLEIGEN</sequence>
<feature type="transmembrane region" description="Helical" evidence="1">
    <location>
        <begin position="461"/>
        <end position="480"/>
    </location>
</feature>
<keyword evidence="1" id="KW-1133">Transmembrane helix</keyword>
<dbReference type="OrthoDB" id="354507at2"/>
<feature type="transmembrane region" description="Helical" evidence="1">
    <location>
        <begin position="316"/>
        <end position="333"/>
    </location>
</feature>
<dbReference type="Proteomes" id="UP000182737">
    <property type="component" value="Unassembled WGS sequence"/>
</dbReference>
<keyword evidence="4" id="KW-1185">Reference proteome</keyword>
<dbReference type="EMBL" id="FORI01000002">
    <property type="protein sequence ID" value="SFI50444.1"/>
    <property type="molecule type" value="Genomic_DNA"/>
</dbReference>
<accession>A0A1I3IR49</accession>